<dbReference type="InterPro" id="IPR029058">
    <property type="entry name" value="AB_hydrolase_fold"/>
</dbReference>
<dbReference type="PANTHER" id="PTHR21357:SF4">
    <property type="entry name" value="FAM172 FAMILY PROTEIN HOMOLOG CG10038"/>
    <property type="match status" value="1"/>
</dbReference>
<dbReference type="OrthoDB" id="421951at2759"/>
<dbReference type="GO" id="GO:0035197">
    <property type="term" value="F:siRNA binding"/>
    <property type="evidence" value="ECO:0007669"/>
    <property type="project" value="TreeGrafter"/>
</dbReference>
<protein>
    <submittedName>
        <fullName evidence="1">UPF0528 protein CG10038</fullName>
    </submittedName>
</protein>
<dbReference type="InterPro" id="IPR048263">
    <property type="entry name" value="Arb2"/>
</dbReference>
<dbReference type="GO" id="GO:0005634">
    <property type="term" value="C:nucleus"/>
    <property type="evidence" value="ECO:0007669"/>
    <property type="project" value="TreeGrafter"/>
</dbReference>
<name>A0A0K8UX46_BACLA</name>
<gene>
    <name evidence="1" type="primary">CG10038_2</name>
    <name evidence="2" type="synonym">CG10038_1</name>
    <name evidence="2" type="ORF">c0_g1_i1</name>
    <name evidence="1" type="ORF">c0_g1_i2</name>
</gene>
<sequence length="127" mass="14064">MGCNPGSVAIVAHSYGGAIAMDLVNRFTKFFEDKVFAIALTDSAHFQIPVKAKHVVLDIACNWVSSSAPLDSEIYTGEGEMHTVSAGHPKHEWTSYSAFESVFKFLEEKYERSQEIESTSKKAKTED</sequence>
<dbReference type="PANTHER" id="PTHR21357">
    <property type="entry name" value="FAM172 FAMILY PROTEIN HOMOLOG CG10038"/>
    <property type="match status" value="1"/>
</dbReference>
<proteinExistence type="predicted"/>
<dbReference type="SUPFAM" id="SSF53474">
    <property type="entry name" value="alpha/beta-Hydrolases"/>
    <property type="match status" value="1"/>
</dbReference>
<dbReference type="EMBL" id="GDHF01017199">
    <property type="protein sequence ID" value="JAI35115.1"/>
    <property type="molecule type" value="Transcribed_RNA"/>
</dbReference>
<evidence type="ECO:0000313" key="1">
    <source>
        <dbReference type="EMBL" id="JAI31224.1"/>
    </source>
</evidence>
<organism evidence="1">
    <name type="scientific">Bactrocera latifrons</name>
    <name type="common">Malaysian fruit fly</name>
    <name type="synonym">Chaetodacus latifrons</name>
    <dbReference type="NCBI Taxonomy" id="174628"/>
    <lineage>
        <taxon>Eukaryota</taxon>
        <taxon>Metazoa</taxon>
        <taxon>Ecdysozoa</taxon>
        <taxon>Arthropoda</taxon>
        <taxon>Hexapoda</taxon>
        <taxon>Insecta</taxon>
        <taxon>Pterygota</taxon>
        <taxon>Neoptera</taxon>
        <taxon>Endopterygota</taxon>
        <taxon>Diptera</taxon>
        <taxon>Brachycera</taxon>
        <taxon>Muscomorpha</taxon>
        <taxon>Tephritoidea</taxon>
        <taxon>Tephritidae</taxon>
        <taxon>Bactrocera</taxon>
        <taxon>Bactrocera</taxon>
    </lineage>
</organism>
<evidence type="ECO:0000313" key="2">
    <source>
        <dbReference type="EMBL" id="JAI35115.1"/>
    </source>
</evidence>
<dbReference type="GO" id="GO:0031048">
    <property type="term" value="P:regulatory ncRNA-mediated heterochromatin formation"/>
    <property type="evidence" value="ECO:0007669"/>
    <property type="project" value="TreeGrafter"/>
</dbReference>
<dbReference type="AlphaFoldDB" id="A0A0K8UX46"/>
<reference evidence="1" key="1">
    <citation type="submission" date="2015-06" db="EMBL/GenBank/DDBJ databases">
        <authorList>
            <person name="Hoefler B.C."/>
            <person name="Straight P.D."/>
        </authorList>
    </citation>
    <scope>NUCLEOTIDE SEQUENCE</scope>
</reference>
<dbReference type="EMBL" id="GDHF01021090">
    <property type="protein sequence ID" value="JAI31224.1"/>
    <property type="molecule type" value="Transcribed_RNA"/>
</dbReference>
<accession>A0A0K8UX46</accession>